<feature type="transmembrane region" description="Helical" evidence="6">
    <location>
        <begin position="310"/>
        <end position="330"/>
    </location>
</feature>
<evidence type="ECO:0000256" key="3">
    <source>
        <dbReference type="ARBA" id="ARBA00022692"/>
    </source>
</evidence>
<feature type="transmembrane region" description="Helical" evidence="6">
    <location>
        <begin position="135"/>
        <end position="152"/>
    </location>
</feature>
<protein>
    <recommendedName>
        <fullName evidence="9">Lipopolysaccharide biosynthesis protein</fullName>
    </recommendedName>
</protein>
<organism evidence="7 8">
    <name type="scientific">Pseudonocardia kongjuensis</name>
    <dbReference type="NCBI Taxonomy" id="102227"/>
    <lineage>
        <taxon>Bacteria</taxon>
        <taxon>Bacillati</taxon>
        <taxon>Actinomycetota</taxon>
        <taxon>Actinomycetes</taxon>
        <taxon>Pseudonocardiales</taxon>
        <taxon>Pseudonocardiaceae</taxon>
        <taxon>Pseudonocardia</taxon>
    </lineage>
</organism>
<name>A0ABN1XXJ4_9PSEU</name>
<dbReference type="EMBL" id="BAAAJK010000018">
    <property type="protein sequence ID" value="GAA1392486.1"/>
    <property type="molecule type" value="Genomic_DNA"/>
</dbReference>
<dbReference type="PANTHER" id="PTHR30250:SF26">
    <property type="entry name" value="PSMA PROTEIN"/>
    <property type="match status" value="1"/>
</dbReference>
<dbReference type="Pfam" id="PF01943">
    <property type="entry name" value="Polysacc_synt"/>
    <property type="match status" value="1"/>
</dbReference>
<keyword evidence="4 6" id="KW-1133">Transmembrane helix</keyword>
<feature type="transmembrane region" description="Helical" evidence="6">
    <location>
        <begin position="59"/>
        <end position="76"/>
    </location>
</feature>
<evidence type="ECO:0000313" key="7">
    <source>
        <dbReference type="EMBL" id="GAA1392486.1"/>
    </source>
</evidence>
<evidence type="ECO:0000256" key="6">
    <source>
        <dbReference type="SAM" id="Phobius"/>
    </source>
</evidence>
<feature type="transmembrane region" description="Helical" evidence="6">
    <location>
        <begin position="111"/>
        <end position="129"/>
    </location>
</feature>
<keyword evidence="3 6" id="KW-0812">Transmembrane</keyword>
<dbReference type="PANTHER" id="PTHR30250">
    <property type="entry name" value="PST FAMILY PREDICTED COLANIC ACID TRANSPORTER"/>
    <property type="match status" value="1"/>
</dbReference>
<dbReference type="RefSeq" id="WP_344024175.1">
    <property type="nucleotide sequence ID" value="NZ_BAAAJK010000018.1"/>
</dbReference>
<feature type="transmembrane region" description="Helical" evidence="6">
    <location>
        <begin position="263"/>
        <end position="289"/>
    </location>
</feature>
<evidence type="ECO:0000256" key="1">
    <source>
        <dbReference type="ARBA" id="ARBA00004651"/>
    </source>
</evidence>
<evidence type="ECO:0000256" key="4">
    <source>
        <dbReference type="ARBA" id="ARBA00022989"/>
    </source>
</evidence>
<accession>A0ABN1XXJ4</accession>
<comment type="caution">
    <text evidence="7">The sequence shown here is derived from an EMBL/GenBank/DDBJ whole genome shotgun (WGS) entry which is preliminary data.</text>
</comment>
<feature type="transmembrane region" description="Helical" evidence="6">
    <location>
        <begin position="430"/>
        <end position="448"/>
    </location>
</feature>
<gene>
    <name evidence="7" type="ORF">GCM10009613_37360</name>
</gene>
<feature type="transmembrane region" description="Helical" evidence="6">
    <location>
        <begin position="342"/>
        <end position="362"/>
    </location>
</feature>
<reference evidence="7 8" key="1">
    <citation type="journal article" date="2019" name="Int. J. Syst. Evol. Microbiol.">
        <title>The Global Catalogue of Microorganisms (GCM) 10K type strain sequencing project: providing services to taxonomists for standard genome sequencing and annotation.</title>
        <authorList>
            <consortium name="The Broad Institute Genomics Platform"/>
            <consortium name="The Broad Institute Genome Sequencing Center for Infectious Disease"/>
            <person name="Wu L."/>
            <person name="Ma J."/>
        </authorList>
    </citation>
    <scope>NUCLEOTIDE SEQUENCE [LARGE SCALE GENOMIC DNA]</scope>
    <source>
        <strain evidence="7 8">JCM 11896</strain>
    </source>
</reference>
<comment type="subcellular location">
    <subcellularLocation>
        <location evidence="1">Cell membrane</location>
        <topology evidence="1">Multi-pass membrane protein</topology>
    </subcellularLocation>
</comment>
<feature type="transmembrane region" description="Helical" evidence="6">
    <location>
        <begin position="454"/>
        <end position="475"/>
    </location>
</feature>
<feature type="transmembrane region" description="Helical" evidence="6">
    <location>
        <begin position="191"/>
        <end position="208"/>
    </location>
</feature>
<dbReference type="InterPro" id="IPR002797">
    <property type="entry name" value="Polysacc_synth"/>
</dbReference>
<evidence type="ECO:0000256" key="5">
    <source>
        <dbReference type="ARBA" id="ARBA00023136"/>
    </source>
</evidence>
<feature type="transmembrane region" description="Helical" evidence="6">
    <location>
        <begin position="229"/>
        <end position="251"/>
    </location>
</feature>
<evidence type="ECO:0000313" key="8">
    <source>
        <dbReference type="Proteomes" id="UP001501414"/>
    </source>
</evidence>
<keyword evidence="5 6" id="KW-0472">Membrane</keyword>
<evidence type="ECO:0008006" key="9">
    <source>
        <dbReference type="Google" id="ProtNLM"/>
    </source>
</evidence>
<dbReference type="Proteomes" id="UP001501414">
    <property type="component" value="Unassembled WGS sequence"/>
</dbReference>
<feature type="transmembrane region" description="Helical" evidence="6">
    <location>
        <begin position="400"/>
        <end position="423"/>
    </location>
</feature>
<feature type="transmembrane region" description="Helical" evidence="6">
    <location>
        <begin position="374"/>
        <end position="394"/>
    </location>
</feature>
<proteinExistence type="predicted"/>
<sequence length="495" mass="50476">MSGVRPVLTRMFTPVRLDDPTPTSLTRGGALAVTGLLAQGVLRFATSLLVGRLAGQAELGVVASAIAAATILALLWPTSTGSAASKFLARARGAGSVDQARAVAAHLRRRMLLAVLVLAAAAIPVWVHLDGGSLTGALAVALLTIGYSGYSFTRGVQFGTGQTLRATGWDVLCVALGLVTLTLMLLSGVRGVALVLPLAVAYGVYAVAGWPFGGGGKPEPARRREMDGFVALGAVGSLASAGFLQLSQIVTRLVSGDEGAGEYAAAVALATPASMLAVSLSLVLLPALSETLGRADEAAFRARTDQANRSLAVVVVAVFGSIVLCSRLLIRVVWGDTYAGAAPILAVLAVAVLCTTLGVVAVNAMTARSQRGMAINVAASLTGLVVGAAVWAVVAPSSGGIGVATGYLAGTLVIAAIPIGYVWRTSRQRWAGLYLRIAAAVVVLAVLYDAQDRFGLPLGLDVVAALVFLLGWIALNRRDAARLPWPGRSGRSGGS</sequence>
<keyword evidence="8" id="KW-1185">Reference proteome</keyword>
<keyword evidence="2" id="KW-1003">Cell membrane</keyword>
<evidence type="ECO:0000256" key="2">
    <source>
        <dbReference type="ARBA" id="ARBA00022475"/>
    </source>
</evidence>
<dbReference type="InterPro" id="IPR050833">
    <property type="entry name" value="Poly_Biosynth_Transport"/>
</dbReference>
<feature type="transmembrane region" description="Helical" evidence="6">
    <location>
        <begin position="164"/>
        <end position="185"/>
    </location>
</feature>